<dbReference type="GO" id="GO:0004180">
    <property type="term" value="F:carboxypeptidase activity"/>
    <property type="evidence" value="ECO:0007669"/>
    <property type="project" value="UniProtKB-KW"/>
</dbReference>
<evidence type="ECO:0000256" key="1">
    <source>
        <dbReference type="SAM" id="SignalP"/>
    </source>
</evidence>
<dbReference type="SUPFAM" id="SSF55166">
    <property type="entry name" value="Hedgehog/DD-peptidase"/>
    <property type="match status" value="1"/>
</dbReference>
<feature type="chain" id="PRO_5003957978" evidence="1">
    <location>
        <begin position="30"/>
        <end position="223"/>
    </location>
</feature>
<sequence length="223" mass="24823">MPFTKRMISYMVSLGAIIGSLVLPVSAFAKNVATAQIQTAQHSCQYYLPAGQVGFYHFKFPEASSRDLVTVKGYKVHRMAADELRRMMADARSQGANLTIGSAFRSVDYQRGIIKRKQKAGQSDQQIYSVSSHPGFSEHHTGLAIDFAPINDNFAKTAGYRWLQQNAHNYGFVQTFSSTYSKATGISQESWHWKYTGTPKAKAMLANGECYAKPKTDWQGVTD</sequence>
<dbReference type="PATRIC" id="fig|1230338.3.peg.1949"/>
<dbReference type="Proteomes" id="UP000023795">
    <property type="component" value="Unassembled WGS sequence"/>
</dbReference>
<dbReference type="STRING" id="1230338.MOMA_09076"/>
<dbReference type="EMBL" id="ANIN01000002">
    <property type="protein sequence ID" value="ELA08699.1"/>
    <property type="molecule type" value="Genomic_DNA"/>
</dbReference>
<gene>
    <name evidence="3" type="ORF">MOMA_09076</name>
</gene>
<dbReference type="Gene3D" id="3.30.1380.10">
    <property type="match status" value="1"/>
</dbReference>
<keyword evidence="3" id="KW-0645">Protease</keyword>
<dbReference type="AlphaFoldDB" id="L2F6K4"/>
<dbReference type="InterPro" id="IPR058193">
    <property type="entry name" value="VanY/YodJ_core_dom"/>
</dbReference>
<evidence type="ECO:0000259" key="2">
    <source>
        <dbReference type="Pfam" id="PF02557"/>
    </source>
</evidence>
<keyword evidence="4" id="KW-1185">Reference proteome</keyword>
<feature type="domain" description="D-alanyl-D-alanine carboxypeptidase-like core" evidence="2">
    <location>
        <begin position="75"/>
        <end position="197"/>
    </location>
</feature>
<dbReference type="Pfam" id="PF02557">
    <property type="entry name" value="VanY"/>
    <property type="match status" value="1"/>
</dbReference>
<accession>L2F6K4</accession>
<dbReference type="PANTHER" id="PTHR34385:SF1">
    <property type="entry name" value="PEPTIDOGLYCAN L-ALANYL-D-GLUTAMATE ENDOPEPTIDASE CWLK"/>
    <property type="match status" value="1"/>
</dbReference>
<keyword evidence="3" id="KW-0378">Hydrolase</keyword>
<dbReference type="OrthoDB" id="9792074at2"/>
<dbReference type="CDD" id="cd14852">
    <property type="entry name" value="LD-carboxypeptidase"/>
    <property type="match status" value="1"/>
</dbReference>
<keyword evidence="1" id="KW-0732">Signal</keyword>
<feature type="signal peptide" evidence="1">
    <location>
        <begin position="1"/>
        <end position="29"/>
    </location>
</feature>
<dbReference type="InterPro" id="IPR003709">
    <property type="entry name" value="VanY-like_core_dom"/>
</dbReference>
<evidence type="ECO:0000313" key="4">
    <source>
        <dbReference type="Proteomes" id="UP000023795"/>
    </source>
</evidence>
<proteinExistence type="predicted"/>
<dbReference type="RefSeq" id="WP_009502259.1">
    <property type="nucleotide sequence ID" value="NZ_ANIN01000002.1"/>
</dbReference>
<organism evidence="3 4">
    <name type="scientific">Moraxella macacae 0408225</name>
    <dbReference type="NCBI Taxonomy" id="1230338"/>
    <lineage>
        <taxon>Bacteria</taxon>
        <taxon>Pseudomonadati</taxon>
        <taxon>Pseudomonadota</taxon>
        <taxon>Gammaproteobacteria</taxon>
        <taxon>Moraxellales</taxon>
        <taxon>Moraxellaceae</taxon>
        <taxon>Moraxella</taxon>
    </lineage>
</organism>
<dbReference type="InterPro" id="IPR009045">
    <property type="entry name" value="Zn_M74/Hedgehog-like"/>
</dbReference>
<protein>
    <submittedName>
        <fullName evidence="3">D-alanyl-D-alanine carboxypeptidase</fullName>
    </submittedName>
</protein>
<dbReference type="eggNOG" id="COG1876">
    <property type="taxonomic scope" value="Bacteria"/>
</dbReference>
<dbReference type="PANTHER" id="PTHR34385">
    <property type="entry name" value="D-ALANYL-D-ALANINE CARBOXYPEPTIDASE"/>
    <property type="match status" value="1"/>
</dbReference>
<name>L2F6K4_9GAMM</name>
<dbReference type="InterPro" id="IPR052179">
    <property type="entry name" value="DD-CPase-like"/>
</dbReference>
<evidence type="ECO:0000313" key="3">
    <source>
        <dbReference type="EMBL" id="ELA08699.1"/>
    </source>
</evidence>
<comment type="caution">
    <text evidence="3">The sequence shown here is derived from an EMBL/GenBank/DDBJ whole genome shotgun (WGS) entry which is preliminary data.</text>
</comment>
<keyword evidence="3" id="KW-0121">Carboxypeptidase</keyword>
<dbReference type="GO" id="GO:0006508">
    <property type="term" value="P:proteolysis"/>
    <property type="evidence" value="ECO:0007669"/>
    <property type="project" value="InterPro"/>
</dbReference>
<reference evidence="3 4" key="1">
    <citation type="journal article" date="2013" name="Genome Announc.">
        <title>Genome Sequence of Moraxella macacae 0408225, a Novel Bacterial Species Isolated from a Cynomolgus Macaque with Epistaxis.</title>
        <authorList>
            <person name="Ladner J.T."/>
            <person name="Whitehouse C.A."/>
            <person name="Koroleva G.I."/>
            <person name="Palacios G.F."/>
        </authorList>
    </citation>
    <scope>NUCLEOTIDE SEQUENCE [LARGE SCALE GENOMIC DNA]</scope>
    <source>
        <strain evidence="3 4">0408225</strain>
    </source>
</reference>